<dbReference type="Gene3D" id="3.40.720.10">
    <property type="entry name" value="Alkaline Phosphatase, subunit A"/>
    <property type="match status" value="1"/>
</dbReference>
<evidence type="ECO:0000313" key="1">
    <source>
        <dbReference type="EMBL" id="UXH76097.1"/>
    </source>
</evidence>
<dbReference type="PANTHER" id="PTHR10151">
    <property type="entry name" value="ECTONUCLEOTIDE PYROPHOSPHATASE/PHOSPHODIESTERASE"/>
    <property type="match status" value="1"/>
</dbReference>
<evidence type="ECO:0000313" key="2">
    <source>
        <dbReference type="Proteomes" id="UP001064933"/>
    </source>
</evidence>
<proteinExistence type="predicted"/>
<reference evidence="1" key="1">
    <citation type="submission" date="2022-10" db="EMBL/GenBank/DDBJ databases">
        <title>Characterization and whole genome sequencing of a new Roseateles species, isolated from fresh water.</title>
        <authorList>
            <person name="Guliayeva D.Y."/>
            <person name="Akhremchuk A.E."/>
            <person name="Sikolenko M.A."/>
            <person name="Valentovich L.N."/>
            <person name="Sidarenka A.V."/>
        </authorList>
    </citation>
    <scope>NUCLEOTIDE SEQUENCE</scope>
    <source>
        <strain evidence="1">BIM B-1768</strain>
    </source>
</reference>
<keyword evidence="2" id="KW-1185">Reference proteome</keyword>
<organism evidence="1 2">
    <name type="scientific">Roseateles amylovorans</name>
    <dbReference type="NCBI Taxonomy" id="2978473"/>
    <lineage>
        <taxon>Bacteria</taxon>
        <taxon>Pseudomonadati</taxon>
        <taxon>Pseudomonadota</taxon>
        <taxon>Betaproteobacteria</taxon>
        <taxon>Burkholderiales</taxon>
        <taxon>Sphaerotilaceae</taxon>
        <taxon>Roseateles</taxon>
    </lineage>
</organism>
<protein>
    <submittedName>
        <fullName evidence="1">Alkaline phosphatase family protein</fullName>
    </submittedName>
</protein>
<dbReference type="SUPFAM" id="SSF53649">
    <property type="entry name" value="Alkaline phosphatase-like"/>
    <property type="match status" value="1"/>
</dbReference>
<dbReference type="Pfam" id="PF01663">
    <property type="entry name" value="Phosphodiest"/>
    <property type="match status" value="1"/>
</dbReference>
<dbReference type="RefSeq" id="WP_261755829.1">
    <property type="nucleotide sequence ID" value="NZ_CP104562.2"/>
</dbReference>
<dbReference type="PANTHER" id="PTHR10151:SF120">
    <property type="entry name" value="BIS(5'-ADENOSYL)-TRIPHOSPHATASE"/>
    <property type="match status" value="1"/>
</dbReference>
<dbReference type="InterPro" id="IPR017850">
    <property type="entry name" value="Alkaline_phosphatase_core_sf"/>
</dbReference>
<sequence>MNATTNLKFLLIGIDGASFDVVHRLIDRGQLPNFARLRERAASSVLQSTFPPHTAPGWASMLTGVEPGEHGIYQFWSLQESDYAPRGMNVGDYGREPIWVALERHGLRVGVHNVPMTHPPRALRDGYMISWPLSTTLRYTAPPSLMRELLDAGLHYHSDIVTMYRGQRDYDEQAHKFTADRAATCRYLQEVHPVDAMFVVFTEVDRVSHHYWGEQDHPGPAVERCYEDMDRALGSLLEMTDEQTLVIVASDHGFGRCQADFQIHELLEQHGLMATRYEPVDTPASGDGQDDASLHAWFESQRRYKRTVDWSRTRFYMPSPGCFGLNANLKGRQQHGVLEPGELADAEAALRDALATVVDDQGRPWFTLERRAEVYRGRCLETGPDYLVVPRDFSVMVTPNLTGQLWSAPVQSGVHRPDGILFLAGPSVSPGAPLFARIEDIYPTILVHLGLPVPDDLDGHWLLPPRQPVEREAVQQPDSGRRLSVDESAFMDLQLRAIGYL</sequence>
<dbReference type="EMBL" id="CP104562">
    <property type="protein sequence ID" value="UXH76097.1"/>
    <property type="molecule type" value="Genomic_DNA"/>
</dbReference>
<dbReference type="InterPro" id="IPR002591">
    <property type="entry name" value="Phosphodiest/P_Trfase"/>
</dbReference>
<name>A0ABY6ATV5_9BURK</name>
<accession>A0ABY6ATV5</accession>
<dbReference type="Proteomes" id="UP001064933">
    <property type="component" value="Chromosome"/>
</dbReference>
<gene>
    <name evidence="1" type="ORF">N4261_13540</name>
</gene>